<keyword evidence="9" id="KW-1185">Reference proteome</keyword>
<dbReference type="InterPro" id="IPR003660">
    <property type="entry name" value="HAMP_dom"/>
</dbReference>
<evidence type="ECO:0000313" key="8">
    <source>
        <dbReference type="EMBL" id="ARU54603.1"/>
    </source>
</evidence>
<evidence type="ECO:0000313" key="9">
    <source>
        <dbReference type="Proteomes" id="UP000196027"/>
    </source>
</evidence>
<evidence type="ECO:0000256" key="2">
    <source>
        <dbReference type="ARBA" id="ARBA00023224"/>
    </source>
</evidence>
<dbReference type="InterPro" id="IPR024478">
    <property type="entry name" value="HlyB_4HB_MCP"/>
</dbReference>
<dbReference type="Pfam" id="PF00672">
    <property type="entry name" value="HAMP"/>
    <property type="match status" value="1"/>
</dbReference>
<organism evidence="8 9">
    <name type="scientific">Oleiphilus messinensis</name>
    <dbReference type="NCBI Taxonomy" id="141451"/>
    <lineage>
        <taxon>Bacteria</taxon>
        <taxon>Pseudomonadati</taxon>
        <taxon>Pseudomonadota</taxon>
        <taxon>Gammaproteobacteria</taxon>
        <taxon>Oceanospirillales</taxon>
        <taxon>Oleiphilaceae</taxon>
        <taxon>Oleiphilus</taxon>
    </lineage>
</organism>
<dbReference type="AlphaFoldDB" id="A0A1Y0I5C5"/>
<proteinExistence type="inferred from homology"/>
<dbReference type="CDD" id="cd06225">
    <property type="entry name" value="HAMP"/>
    <property type="match status" value="1"/>
</dbReference>
<feature type="transmembrane region" description="Helical" evidence="5">
    <location>
        <begin position="12"/>
        <end position="31"/>
    </location>
</feature>
<keyword evidence="5" id="KW-0812">Transmembrane</keyword>
<evidence type="ECO:0000256" key="3">
    <source>
        <dbReference type="ARBA" id="ARBA00029447"/>
    </source>
</evidence>
<dbReference type="GO" id="GO:0006935">
    <property type="term" value="P:chemotaxis"/>
    <property type="evidence" value="ECO:0007669"/>
    <property type="project" value="InterPro"/>
</dbReference>
<dbReference type="CDD" id="cd11386">
    <property type="entry name" value="MCP_signal"/>
    <property type="match status" value="1"/>
</dbReference>
<keyword evidence="5" id="KW-1133">Transmembrane helix</keyword>
<comment type="subcellular location">
    <subcellularLocation>
        <location evidence="1">Membrane</location>
    </subcellularLocation>
</comment>
<dbReference type="GO" id="GO:0004888">
    <property type="term" value="F:transmembrane signaling receptor activity"/>
    <property type="evidence" value="ECO:0007669"/>
    <property type="project" value="InterPro"/>
</dbReference>
<dbReference type="PANTHER" id="PTHR32089">
    <property type="entry name" value="METHYL-ACCEPTING CHEMOTAXIS PROTEIN MCPB"/>
    <property type="match status" value="1"/>
</dbReference>
<comment type="similarity">
    <text evidence="3">Belongs to the methyl-accepting chemotaxis (MCP) protein family.</text>
</comment>
<feature type="transmembrane region" description="Helical" evidence="5">
    <location>
        <begin position="190"/>
        <end position="208"/>
    </location>
</feature>
<name>A0A1Y0I5C5_9GAMM</name>
<keyword evidence="5" id="KW-0472">Membrane</keyword>
<dbReference type="InterPro" id="IPR004090">
    <property type="entry name" value="Chemotax_Me-accpt_rcpt"/>
</dbReference>
<dbReference type="SMART" id="SM00304">
    <property type="entry name" value="HAMP"/>
    <property type="match status" value="2"/>
</dbReference>
<dbReference type="FunFam" id="1.10.287.950:FF:000001">
    <property type="entry name" value="Methyl-accepting chemotaxis sensory transducer"/>
    <property type="match status" value="1"/>
</dbReference>
<keyword evidence="2 4" id="KW-0807">Transducer</keyword>
<feature type="domain" description="Methyl-accepting transducer" evidence="6">
    <location>
        <begin position="269"/>
        <end position="505"/>
    </location>
</feature>
<dbReference type="Proteomes" id="UP000196027">
    <property type="component" value="Chromosome"/>
</dbReference>
<accession>A0A1Y0I5C5</accession>
<dbReference type="Gene3D" id="1.10.287.950">
    <property type="entry name" value="Methyl-accepting chemotaxis protein"/>
    <property type="match status" value="1"/>
</dbReference>
<dbReference type="InterPro" id="IPR004089">
    <property type="entry name" value="MCPsignal_dom"/>
</dbReference>
<evidence type="ECO:0000259" key="7">
    <source>
        <dbReference type="PROSITE" id="PS50885"/>
    </source>
</evidence>
<dbReference type="Pfam" id="PF12729">
    <property type="entry name" value="4HB_MCP_1"/>
    <property type="match status" value="1"/>
</dbReference>
<dbReference type="KEGG" id="ome:OLMES_0500"/>
<dbReference type="PRINTS" id="PR00260">
    <property type="entry name" value="CHEMTRNSDUCR"/>
</dbReference>
<dbReference type="OrthoDB" id="9760371at2"/>
<reference evidence="8 9" key="1">
    <citation type="submission" date="2017-05" db="EMBL/GenBank/DDBJ databases">
        <title>Genomic insights into alkan degradation activity of Oleiphilus messinensis.</title>
        <authorList>
            <person name="Kozyavkin S.A."/>
            <person name="Slesarev A.I."/>
            <person name="Golyshin P.N."/>
            <person name="Korzhenkov A."/>
            <person name="Golyshina O.N."/>
            <person name="Toshchakov S.V."/>
        </authorList>
    </citation>
    <scope>NUCLEOTIDE SEQUENCE [LARGE SCALE GENOMIC DNA]</scope>
    <source>
        <strain evidence="8 9">ME102</strain>
    </source>
</reference>
<evidence type="ECO:0000259" key="6">
    <source>
        <dbReference type="PROSITE" id="PS50111"/>
    </source>
</evidence>
<sequence>MTALSIRLKYSIPLIIIVFCLIMVVLFNSLFTKNIQQHMSVFPSGFMPAISVVLNADRDLYQARVAEMEYVYSAAADRQTLKDDFAENAQQAYDRFIKFRSLLADYPQILEQLTQFDSAYRAWRSAAEQSFSLRDQGKQAEAIQWMTNDSSPKFGKVREIYDIGGELTFEEANALEEATANAIASQRIKVWIAVVTIIIIVGTVAFLSQKMLVQRISDITNRIDEIKEGGGDLTQQVTIANQDELGKLGDSFNGFVQMLRTLIVSVRSDVSQLSQESATLTDEATRSTGAIEGQRKALEMIVSAVHQMSIATREMADLASSVADETHNSMSQIQSANDGIQHSLQQVKAVHNIISNASDEAKELAQSSESISSVLDVIRGIAEQTNLLALNAAIEAARAGEQGRGFAVVADEVRTLAGKTQESTDNIQKMIEAVQSRVNNVVSYIEDVHSKVGKALELATQSEQQLIESMSSASKINDMSMQSATATEQQSAVTEDISRNLNELRDEMDITSEVAQATNRAANHTAKLTGNINQGISRFAV</sequence>
<dbReference type="PROSITE" id="PS50885">
    <property type="entry name" value="HAMP"/>
    <property type="match status" value="1"/>
</dbReference>
<evidence type="ECO:0000256" key="1">
    <source>
        <dbReference type="ARBA" id="ARBA00004370"/>
    </source>
</evidence>
<dbReference type="GO" id="GO:0016020">
    <property type="term" value="C:membrane"/>
    <property type="evidence" value="ECO:0007669"/>
    <property type="project" value="UniProtKB-SubCell"/>
</dbReference>
<protein>
    <submittedName>
        <fullName evidence="8">Methyl-accepting chemotaxis sensory transducer</fullName>
    </submittedName>
</protein>
<dbReference type="Pfam" id="PF00015">
    <property type="entry name" value="MCPsignal"/>
    <property type="match status" value="1"/>
</dbReference>
<dbReference type="SUPFAM" id="SSF58104">
    <property type="entry name" value="Methyl-accepting chemotaxis protein (MCP) signaling domain"/>
    <property type="match status" value="1"/>
</dbReference>
<gene>
    <name evidence="8" type="ORF">OLMES_0500</name>
</gene>
<evidence type="ECO:0000256" key="5">
    <source>
        <dbReference type="SAM" id="Phobius"/>
    </source>
</evidence>
<evidence type="ECO:0000256" key="4">
    <source>
        <dbReference type="PROSITE-ProRule" id="PRU00284"/>
    </source>
</evidence>
<feature type="domain" description="HAMP" evidence="7">
    <location>
        <begin position="210"/>
        <end position="264"/>
    </location>
</feature>
<dbReference type="EMBL" id="CP021425">
    <property type="protein sequence ID" value="ARU54603.1"/>
    <property type="molecule type" value="Genomic_DNA"/>
</dbReference>
<dbReference type="SMART" id="SM00283">
    <property type="entry name" value="MA"/>
    <property type="match status" value="1"/>
</dbReference>
<dbReference type="PROSITE" id="PS50111">
    <property type="entry name" value="CHEMOTAXIS_TRANSDUC_2"/>
    <property type="match status" value="1"/>
</dbReference>
<dbReference type="PANTHER" id="PTHR32089:SF112">
    <property type="entry name" value="LYSOZYME-LIKE PROTEIN-RELATED"/>
    <property type="match status" value="1"/>
</dbReference>
<dbReference type="GO" id="GO:0007165">
    <property type="term" value="P:signal transduction"/>
    <property type="evidence" value="ECO:0007669"/>
    <property type="project" value="UniProtKB-KW"/>
</dbReference>
<dbReference type="RefSeq" id="WP_087459783.1">
    <property type="nucleotide sequence ID" value="NZ_CP021425.1"/>
</dbReference>